<accession>A0A9P6W998</accession>
<name>A0A9P6W998_MAUEX</name>
<dbReference type="GO" id="GO:0005737">
    <property type="term" value="C:cytoplasm"/>
    <property type="evidence" value="ECO:0007669"/>
    <property type="project" value="TreeGrafter"/>
</dbReference>
<keyword evidence="1" id="KW-0479">Metal-binding</keyword>
<dbReference type="InterPro" id="IPR038508">
    <property type="entry name" value="ArfGAP_dom_sf"/>
</dbReference>
<dbReference type="GO" id="GO:0008270">
    <property type="term" value="F:zinc ion binding"/>
    <property type="evidence" value="ECO:0007669"/>
    <property type="project" value="UniProtKB-KW"/>
</dbReference>
<dbReference type="PANTHER" id="PTHR45705">
    <property type="entry name" value="FI20236P1"/>
    <property type="match status" value="1"/>
</dbReference>
<gene>
    <name evidence="4" type="primary">SMAP2</name>
    <name evidence="4" type="ORF">C6P45_005352</name>
</gene>
<evidence type="ECO:0000256" key="1">
    <source>
        <dbReference type="PROSITE-ProRule" id="PRU00288"/>
    </source>
</evidence>
<evidence type="ECO:0000313" key="5">
    <source>
        <dbReference type="Proteomes" id="UP000750334"/>
    </source>
</evidence>
<dbReference type="PROSITE" id="PS50115">
    <property type="entry name" value="ARFGAP"/>
    <property type="match status" value="1"/>
</dbReference>
<feature type="domain" description="Arf-GAP" evidence="3">
    <location>
        <begin position="82"/>
        <end position="209"/>
    </location>
</feature>
<organism evidence="4 5">
    <name type="scientific">Maudiozyma exigua</name>
    <name type="common">Yeast</name>
    <name type="synonym">Kazachstania exigua</name>
    <dbReference type="NCBI Taxonomy" id="34358"/>
    <lineage>
        <taxon>Eukaryota</taxon>
        <taxon>Fungi</taxon>
        <taxon>Dikarya</taxon>
        <taxon>Ascomycota</taxon>
        <taxon>Saccharomycotina</taxon>
        <taxon>Saccharomycetes</taxon>
        <taxon>Saccharomycetales</taxon>
        <taxon>Saccharomycetaceae</taxon>
        <taxon>Maudiozyma</taxon>
    </lineage>
</organism>
<feature type="region of interest" description="Disordered" evidence="2">
    <location>
        <begin position="1"/>
        <end position="77"/>
    </location>
</feature>
<keyword evidence="1" id="KW-0862">Zinc</keyword>
<dbReference type="OrthoDB" id="10266696at2759"/>
<dbReference type="FunFam" id="1.10.220.150:FF:000027">
    <property type="entry name" value="Gts1p"/>
    <property type="match status" value="1"/>
</dbReference>
<evidence type="ECO:0000313" key="4">
    <source>
        <dbReference type="EMBL" id="KAG0667802.1"/>
    </source>
</evidence>
<dbReference type="SMART" id="SM00105">
    <property type="entry name" value="ArfGap"/>
    <property type="match status" value="1"/>
</dbReference>
<dbReference type="Pfam" id="PF01412">
    <property type="entry name" value="ArfGap"/>
    <property type="match status" value="1"/>
</dbReference>
<dbReference type="AlphaFoldDB" id="A0A9P6W998"/>
<evidence type="ECO:0000259" key="3">
    <source>
        <dbReference type="PROSITE" id="PS50115"/>
    </source>
</evidence>
<keyword evidence="5" id="KW-1185">Reference proteome</keyword>
<feature type="compositionally biased region" description="Basic and acidic residues" evidence="2">
    <location>
        <begin position="41"/>
        <end position="54"/>
    </location>
</feature>
<feature type="region of interest" description="Disordered" evidence="2">
    <location>
        <begin position="159"/>
        <end position="182"/>
    </location>
</feature>
<reference evidence="4 5" key="1">
    <citation type="submission" date="2020-11" db="EMBL/GenBank/DDBJ databases">
        <title>Kefir isolates.</title>
        <authorList>
            <person name="Marcisauskas S."/>
            <person name="Kim Y."/>
            <person name="Blasche S."/>
        </authorList>
    </citation>
    <scope>NUCLEOTIDE SEQUENCE [LARGE SCALE GENOMIC DNA]</scope>
    <source>
        <strain evidence="4 5">OG2</strain>
    </source>
</reference>
<feature type="compositionally biased region" description="Polar residues" evidence="2">
    <location>
        <begin position="243"/>
        <end position="275"/>
    </location>
</feature>
<dbReference type="EMBL" id="PUHR01000091">
    <property type="protein sequence ID" value="KAG0667802.1"/>
    <property type="molecule type" value="Genomic_DNA"/>
</dbReference>
<dbReference type="InterPro" id="IPR051718">
    <property type="entry name" value="ARF_GTPase-activating"/>
</dbReference>
<comment type="caution">
    <text evidence="4">The sequence shown here is derived from an EMBL/GenBank/DDBJ whole genome shotgun (WGS) entry which is preliminary data.</text>
</comment>
<dbReference type="PANTHER" id="PTHR45705:SF9">
    <property type="entry name" value="PROTEIN GTS1"/>
    <property type="match status" value="1"/>
</dbReference>
<dbReference type="PRINTS" id="PR00405">
    <property type="entry name" value="REVINTRACTNG"/>
</dbReference>
<sequence>MKFVPSGKFSRARTHAQVKDNRRNLYGSSNGYYDDEDEELNDYRESDNGFDDGRYGSSRSSHGRSHGGTLSGGHRYDEGNVQESLKDIINSSDNRNRCGECQATFPTWCSINLGIFLCGRCASVHRKLLTNRSDEVYSNLKSVSLDRWTSKDLNELRRLGGNKGNSQFWNPKGEPFPFDGDDDKSQVEMFIRDKYINGRFKYEPVRPEDFGNVPHRHNSNSSRNDRSGDRSDSNKSHYHSRPSSRTNSREGYSNSNSNDTRNETFNSTTTVSAERNPQLPKRRPTVVGGRPAVFDGTSDMATQQAQAQIQAQVTGIPQQYLDPATGIIYVDQQQQAAIQQQALAQQQQQAVIQQKAIAQQQAMAQQQQQAAIQQQVQKNSIMNLYQRPDLYTTPVEITNTHPLYNQMTAQQLQQQQQQQQQYYTGQPFM</sequence>
<feature type="compositionally biased region" description="Basic and acidic residues" evidence="2">
    <location>
        <begin position="223"/>
        <end position="235"/>
    </location>
</feature>
<protein>
    <submittedName>
        <fullName evidence="4">SPARC- modular calcium-binding protein 2</fullName>
    </submittedName>
</protein>
<proteinExistence type="predicted"/>
<dbReference type="Gene3D" id="1.10.220.150">
    <property type="entry name" value="Arf GTPase activating protein"/>
    <property type="match status" value="1"/>
</dbReference>
<dbReference type="InterPro" id="IPR037278">
    <property type="entry name" value="ARFGAP/RecO"/>
</dbReference>
<keyword evidence="1" id="KW-0863">Zinc-finger</keyword>
<dbReference type="GO" id="GO:0005096">
    <property type="term" value="F:GTPase activator activity"/>
    <property type="evidence" value="ECO:0007669"/>
    <property type="project" value="InterPro"/>
</dbReference>
<dbReference type="InterPro" id="IPR001164">
    <property type="entry name" value="ArfGAP_dom"/>
</dbReference>
<feature type="region of interest" description="Disordered" evidence="2">
    <location>
        <begin position="204"/>
        <end position="300"/>
    </location>
</feature>
<dbReference type="Proteomes" id="UP000750334">
    <property type="component" value="Unassembled WGS sequence"/>
</dbReference>
<evidence type="ECO:0000256" key="2">
    <source>
        <dbReference type="SAM" id="MobiDB-lite"/>
    </source>
</evidence>
<dbReference type="SUPFAM" id="SSF57863">
    <property type="entry name" value="ArfGap/RecO-like zinc finger"/>
    <property type="match status" value="1"/>
</dbReference>